<evidence type="ECO:0000313" key="5">
    <source>
        <dbReference type="Proteomes" id="UP000002051"/>
    </source>
</evidence>
<evidence type="ECO:0000256" key="1">
    <source>
        <dbReference type="SAM" id="Phobius"/>
    </source>
</evidence>
<feature type="chain" id="PRO_5014573829" evidence="2">
    <location>
        <begin position="25"/>
        <end position="108"/>
    </location>
</feature>
<protein>
    <submittedName>
        <fullName evidence="3">Transmembrane protein, putative</fullName>
    </submittedName>
</protein>
<evidence type="ECO:0000313" key="3">
    <source>
        <dbReference type="EMBL" id="AES80484.1"/>
    </source>
</evidence>
<proteinExistence type="predicted"/>
<feature type="transmembrane region" description="Helical" evidence="1">
    <location>
        <begin position="79"/>
        <end position="98"/>
    </location>
</feature>
<keyword evidence="2" id="KW-0732">Signal</keyword>
<dbReference type="AlphaFoldDB" id="G7KTB6"/>
<reference evidence="3 5" key="2">
    <citation type="journal article" date="2014" name="BMC Genomics">
        <title>An improved genome release (version Mt4.0) for the model legume Medicago truncatula.</title>
        <authorList>
            <person name="Tang H."/>
            <person name="Krishnakumar V."/>
            <person name="Bidwell S."/>
            <person name="Rosen B."/>
            <person name="Chan A."/>
            <person name="Zhou S."/>
            <person name="Gentzbittel L."/>
            <person name="Childs K.L."/>
            <person name="Yandell M."/>
            <person name="Gundlach H."/>
            <person name="Mayer K.F."/>
            <person name="Schwartz D.C."/>
            <person name="Town C.D."/>
        </authorList>
    </citation>
    <scope>GENOME REANNOTATION</scope>
    <source>
        <strain evidence="4 5">cv. Jemalong A17</strain>
    </source>
</reference>
<name>G7KTB6_MEDTR</name>
<keyword evidence="1" id="KW-1133">Transmembrane helix</keyword>
<dbReference type="HOGENOM" id="CLU_2200897_0_0_1"/>
<gene>
    <name evidence="3" type="ordered locus">MTR_7g081090</name>
</gene>
<evidence type="ECO:0000256" key="2">
    <source>
        <dbReference type="SAM" id="SignalP"/>
    </source>
</evidence>
<reference evidence="4" key="3">
    <citation type="submission" date="2015-04" db="UniProtKB">
        <authorList>
            <consortium name="EnsemblPlants"/>
        </authorList>
    </citation>
    <scope>IDENTIFICATION</scope>
    <source>
        <strain evidence="4">cv. Jemalong A17</strain>
    </source>
</reference>
<feature type="signal peptide" evidence="2">
    <location>
        <begin position="1"/>
        <end position="24"/>
    </location>
</feature>
<organism evidence="3 5">
    <name type="scientific">Medicago truncatula</name>
    <name type="common">Barrel medic</name>
    <name type="synonym">Medicago tribuloides</name>
    <dbReference type="NCBI Taxonomy" id="3880"/>
    <lineage>
        <taxon>Eukaryota</taxon>
        <taxon>Viridiplantae</taxon>
        <taxon>Streptophyta</taxon>
        <taxon>Embryophyta</taxon>
        <taxon>Tracheophyta</taxon>
        <taxon>Spermatophyta</taxon>
        <taxon>Magnoliopsida</taxon>
        <taxon>eudicotyledons</taxon>
        <taxon>Gunneridae</taxon>
        <taxon>Pentapetalae</taxon>
        <taxon>rosids</taxon>
        <taxon>fabids</taxon>
        <taxon>Fabales</taxon>
        <taxon>Fabaceae</taxon>
        <taxon>Papilionoideae</taxon>
        <taxon>50 kb inversion clade</taxon>
        <taxon>NPAAA clade</taxon>
        <taxon>Hologalegina</taxon>
        <taxon>IRL clade</taxon>
        <taxon>Trifolieae</taxon>
        <taxon>Medicago</taxon>
    </lineage>
</organism>
<keyword evidence="1" id="KW-0472">Membrane</keyword>
<keyword evidence="1 3" id="KW-0812">Transmembrane</keyword>
<feature type="transmembrane region" description="Helical" evidence="1">
    <location>
        <begin position="45"/>
        <end position="67"/>
    </location>
</feature>
<accession>G7KTB6</accession>
<keyword evidence="5" id="KW-1185">Reference proteome</keyword>
<dbReference type="EnsemblPlants" id="AES80484">
    <property type="protein sequence ID" value="AES80484"/>
    <property type="gene ID" value="MTR_7g081090"/>
</dbReference>
<dbReference type="Proteomes" id="UP000002051">
    <property type="component" value="Unassembled WGS sequence"/>
</dbReference>
<dbReference type="EMBL" id="CM001223">
    <property type="protein sequence ID" value="AES80484.1"/>
    <property type="molecule type" value="Genomic_DNA"/>
</dbReference>
<reference evidence="3 5" key="1">
    <citation type="journal article" date="2011" name="Nature">
        <title>The Medicago genome provides insight into the evolution of rhizobial symbioses.</title>
        <authorList>
            <person name="Young N.D."/>
            <person name="Debelle F."/>
            <person name="Oldroyd G.E."/>
            <person name="Geurts R."/>
            <person name="Cannon S.B."/>
            <person name="Udvardi M.K."/>
            <person name="Benedito V.A."/>
            <person name="Mayer K.F."/>
            <person name="Gouzy J."/>
            <person name="Schoof H."/>
            <person name="Van de Peer Y."/>
            <person name="Proost S."/>
            <person name="Cook D.R."/>
            <person name="Meyers B.C."/>
            <person name="Spannagl M."/>
            <person name="Cheung F."/>
            <person name="De Mita S."/>
            <person name="Krishnakumar V."/>
            <person name="Gundlach H."/>
            <person name="Zhou S."/>
            <person name="Mudge J."/>
            <person name="Bharti A.K."/>
            <person name="Murray J.D."/>
            <person name="Naoumkina M.A."/>
            <person name="Rosen B."/>
            <person name="Silverstein K.A."/>
            <person name="Tang H."/>
            <person name="Rombauts S."/>
            <person name="Zhao P.X."/>
            <person name="Zhou P."/>
            <person name="Barbe V."/>
            <person name="Bardou P."/>
            <person name="Bechner M."/>
            <person name="Bellec A."/>
            <person name="Berger A."/>
            <person name="Berges H."/>
            <person name="Bidwell S."/>
            <person name="Bisseling T."/>
            <person name="Choisne N."/>
            <person name="Couloux A."/>
            <person name="Denny R."/>
            <person name="Deshpande S."/>
            <person name="Dai X."/>
            <person name="Doyle J.J."/>
            <person name="Dudez A.M."/>
            <person name="Farmer A.D."/>
            <person name="Fouteau S."/>
            <person name="Franken C."/>
            <person name="Gibelin C."/>
            <person name="Gish J."/>
            <person name="Goldstein S."/>
            <person name="Gonzalez A.J."/>
            <person name="Green P.J."/>
            <person name="Hallab A."/>
            <person name="Hartog M."/>
            <person name="Hua A."/>
            <person name="Humphray S.J."/>
            <person name="Jeong D.H."/>
            <person name="Jing Y."/>
            <person name="Jocker A."/>
            <person name="Kenton S.M."/>
            <person name="Kim D.J."/>
            <person name="Klee K."/>
            <person name="Lai H."/>
            <person name="Lang C."/>
            <person name="Lin S."/>
            <person name="Macmil S.L."/>
            <person name="Magdelenat G."/>
            <person name="Matthews L."/>
            <person name="McCorrison J."/>
            <person name="Monaghan E.L."/>
            <person name="Mun J.H."/>
            <person name="Najar F.Z."/>
            <person name="Nicholson C."/>
            <person name="Noirot C."/>
            <person name="O'Bleness M."/>
            <person name="Paule C.R."/>
            <person name="Poulain J."/>
            <person name="Prion F."/>
            <person name="Qin B."/>
            <person name="Qu C."/>
            <person name="Retzel E.F."/>
            <person name="Riddle C."/>
            <person name="Sallet E."/>
            <person name="Samain S."/>
            <person name="Samson N."/>
            <person name="Sanders I."/>
            <person name="Saurat O."/>
            <person name="Scarpelli C."/>
            <person name="Schiex T."/>
            <person name="Segurens B."/>
            <person name="Severin A.J."/>
            <person name="Sherrier D.J."/>
            <person name="Shi R."/>
            <person name="Sims S."/>
            <person name="Singer S.R."/>
            <person name="Sinharoy S."/>
            <person name="Sterck L."/>
            <person name="Viollet A."/>
            <person name="Wang B.B."/>
            <person name="Wang K."/>
            <person name="Wang M."/>
            <person name="Wang X."/>
            <person name="Warfsmann J."/>
            <person name="Weissenbach J."/>
            <person name="White D.D."/>
            <person name="White J.D."/>
            <person name="Wiley G.B."/>
            <person name="Wincker P."/>
            <person name="Xing Y."/>
            <person name="Yang L."/>
            <person name="Yao Z."/>
            <person name="Ying F."/>
            <person name="Zhai J."/>
            <person name="Zhou L."/>
            <person name="Zuber A."/>
            <person name="Denarie J."/>
            <person name="Dixon R.A."/>
            <person name="May G.D."/>
            <person name="Schwartz D.C."/>
            <person name="Rogers J."/>
            <person name="Quetier F."/>
            <person name="Town C.D."/>
            <person name="Roe B.A."/>
        </authorList>
    </citation>
    <scope>NUCLEOTIDE SEQUENCE [LARGE SCALE GENOMIC DNA]</scope>
    <source>
        <strain evidence="3">A17</strain>
        <strain evidence="4 5">cv. Jemalong A17</strain>
    </source>
</reference>
<evidence type="ECO:0000313" key="4">
    <source>
        <dbReference type="EnsemblPlants" id="AES80484"/>
    </source>
</evidence>
<dbReference type="PaxDb" id="3880-AES80484"/>
<sequence length="108" mass="12388">MAGMNAFMMASLFCVFLLRPLGNPAVMYADDVMKNPITEISLWDLLVFTLPLIMWSTLFMICALFALWTVRYERPTVRLLAALLLYATYVFGTLSFMVTTMQFQFTFG</sequence>